<name>A0AAU9RSJ1_THLAR</name>
<organism evidence="2 3">
    <name type="scientific">Thlaspi arvense</name>
    <name type="common">Field penny-cress</name>
    <dbReference type="NCBI Taxonomy" id="13288"/>
    <lineage>
        <taxon>Eukaryota</taxon>
        <taxon>Viridiplantae</taxon>
        <taxon>Streptophyta</taxon>
        <taxon>Embryophyta</taxon>
        <taxon>Tracheophyta</taxon>
        <taxon>Spermatophyta</taxon>
        <taxon>Magnoliopsida</taxon>
        <taxon>eudicotyledons</taxon>
        <taxon>Gunneridae</taxon>
        <taxon>Pentapetalae</taxon>
        <taxon>rosids</taxon>
        <taxon>malvids</taxon>
        <taxon>Brassicales</taxon>
        <taxon>Brassicaceae</taxon>
        <taxon>Thlaspideae</taxon>
        <taxon>Thlaspi</taxon>
    </lineage>
</organism>
<dbReference type="Proteomes" id="UP000836841">
    <property type="component" value="Chromosome 2"/>
</dbReference>
<dbReference type="InterPro" id="IPR046350">
    <property type="entry name" value="Cystatin_sf"/>
</dbReference>
<feature type="compositionally biased region" description="Acidic residues" evidence="1">
    <location>
        <begin position="344"/>
        <end position="369"/>
    </location>
</feature>
<accession>A0AAU9RSJ1</accession>
<evidence type="ECO:0000256" key="1">
    <source>
        <dbReference type="SAM" id="MobiDB-lite"/>
    </source>
</evidence>
<dbReference type="PANTHER" id="PTHR31260:SF57">
    <property type="entry name" value="CYSTATIN DOMAIN-CONTAINING PROTEIN"/>
    <property type="match status" value="1"/>
</dbReference>
<dbReference type="InterPro" id="IPR006462">
    <property type="entry name" value="MS5"/>
</dbReference>
<feature type="region of interest" description="Disordered" evidence="1">
    <location>
        <begin position="336"/>
        <end position="390"/>
    </location>
</feature>
<dbReference type="AlphaFoldDB" id="A0AAU9RSJ1"/>
<evidence type="ECO:0000313" key="3">
    <source>
        <dbReference type="Proteomes" id="UP000836841"/>
    </source>
</evidence>
<dbReference type="InterPro" id="IPR006525">
    <property type="entry name" value="Cystatin-related_pln"/>
</dbReference>
<sequence>MYWNRWLESVYLLCDPEDSEYQRPRYDPEKAKYTIEEEIDRIRKEITESDGFDIDFSYYRCVFNYHSAYLDSCEIAEEPETDGDLLKKLAQNSLDDYNKLNKTEFKFVKVEKANFHVSGAALMFLITFEVVDPYDDVTKPFQARLRHILLDSSTEYVFCRPKPNQTGGMRDECEVLSGWRSWVEHAYVVKPAGDPECLKHHYIPKPEDNIPHLTQDEEIKEINRQIRESEGFDIDFSKFRCLFNYHLVDPDDHDFLDEPGTNEVLMRILTKESVKQYNKEKGTRIQFLEVEKANYYFCNGYMFLITFKVFDHTDKEKKTYQARIHYSTHYPTEYVFVRPKPDPEDSSDEESSDSEEDVSEEGNSEEGSDEGVKNEEDIDPSSFQMGRIEK</sequence>
<dbReference type="EMBL" id="OU466858">
    <property type="protein sequence ID" value="CAH2048118.1"/>
    <property type="molecule type" value="Genomic_DNA"/>
</dbReference>
<dbReference type="NCBIfam" id="TIGR01638">
    <property type="entry name" value="Atha_cystat_rel"/>
    <property type="match status" value="2"/>
</dbReference>
<protein>
    <submittedName>
        <fullName evidence="2">Uncharacterized protein</fullName>
    </submittedName>
</protein>
<dbReference type="PANTHER" id="PTHR31260">
    <property type="entry name" value="CYSTATIN/MONELLIN SUPERFAMILY PROTEIN"/>
    <property type="match status" value="1"/>
</dbReference>
<keyword evidence="3" id="KW-1185">Reference proteome</keyword>
<proteinExistence type="predicted"/>
<gene>
    <name evidence="2" type="ORF">TAV2_LOCUS5904</name>
</gene>
<dbReference type="Gene3D" id="3.10.450.10">
    <property type="match status" value="2"/>
</dbReference>
<dbReference type="SUPFAM" id="SSF54403">
    <property type="entry name" value="Cystatin/monellin"/>
    <property type="match status" value="2"/>
</dbReference>
<reference evidence="2 3" key="1">
    <citation type="submission" date="2022-03" db="EMBL/GenBank/DDBJ databases">
        <authorList>
            <person name="Nunn A."/>
            <person name="Chopra R."/>
            <person name="Nunn A."/>
            <person name="Contreras Garrido A."/>
        </authorList>
    </citation>
    <scope>NUCLEOTIDE SEQUENCE [LARGE SCALE GENOMIC DNA]</scope>
</reference>
<evidence type="ECO:0000313" key="2">
    <source>
        <dbReference type="EMBL" id="CAH2048118.1"/>
    </source>
</evidence>